<accession>A0ABT2IZC5</accession>
<dbReference type="EMBL" id="JAOAMU010000006">
    <property type="protein sequence ID" value="MCT2563975.1"/>
    <property type="molecule type" value="Genomic_DNA"/>
</dbReference>
<reference evidence="1 2" key="1">
    <citation type="submission" date="2022-09" db="EMBL/GenBank/DDBJ databases">
        <title>Chryseobacterium oleae sp.nov., isolated from the inter-root soil of Pyrola calliantha H. Andr. in Tibet.</title>
        <authorList>
            <person name="Li Z."/>
        </authorList>
    </citation>
    <scope>NUCLEOTIDE SEQUENCE [LARGE SCALE GENOMIC DNA]</scope>
    <source>
        <strain evidence="2">pc1-10</strain>
    </source>
</reference>
<protein>
    <recommendedName>
        <fullName evidence="3">ATP-binding protein</fullName>
    </recommendedName>
</protein>
<evidence type="ECO:0000313" key="1">
    <source>
        <dbReference type="EMBL" id="MCT2563975.1"/>
    </source>
</evidence>
<dbReference type="RefSeq" id="WP_259840528.1">
    <property type="nucleotide sequence ID" value="NZ_JAOAMU010000006.1"/>
</dbReference>
<dbReference type="SUPFAM" id="SSF52540">
    <property type="entry name" value="P-loop containing nucleoside triphosphate hydrolases"/>
    <property type="match status" value="1"/>
</dbReference>
<evidence type="ECO:0008006" key="3">
    <source>
        <dbReference type="Google" id="ProtNLM"/>
    </source>
</evidence>
<sequence>MKQVYSVQRLKQIKVERLKLSYEFEEAFGTPQSRGIWFLWGNSGSGKSSFVMQLAKELARDDKTFYNLLEESPDDDSFLQRVELFEMDQVEKNFGVQSFDYTELNEYLDKKGSPKYTIIDSAKYFFQTFEQVLELEKKYCNKKHNKTFIITGHADGKNPRTELEKSIMYHAYMKLHVDAYAVHCKGRSIGRNGGHFIIWPEKYEELNGKQN</sequence>
<name>A0ABT2IZC5_9FLAO</name>
<keyword evidence="2" id="KW-1185">Reference proteome</keyword>
<dbReference type="Gene3D" id="3.40.50.300">
    <property type="entry name" value="P-loop containing nucleotide triphosphate hydrolases"/>
    <property type="match status" value="1"/>
</dbReference>
<evidence type="ECO:0000313" key="2">
    <source>
        <dbReference type="Proteomes" id="UP001525566"/>
    </source>
</evidence>
<dbReference type="InterPro" id="IPR027417">
    <property type="entry name" value="P-loop_NTPase"/>
</dbReference>
<organism evidence="1 2">
    <name type="scientific">Chryseobacterium herbae</name>
    <dbReference type="NCBI Taxonomy" id="2976476"/>
    <lineage>
        <taxon>Bacteria</taxon>
        <taxon>Pseudomonadati</taxon>
        <taxon>Bacteroidota</taxon>
        <taxon>Flavobacteriia</taxon>
        <taxon>Flavobacteriales</taxon>
        <taxon>Weeksellaceae</taxon>
        <taxon>Chryseobacterium group</taxon>
        <taxon>Chryseobacterium</taxon>
    </lineage>
</organism>
<gene>
    <name evidence="1" type="ORF">N0B48_18950</name>
</gene>
<comment type="caution">
    <text evidence="1">The sequence shown here is derived from an EMBL/GenBank/DDBJ whole genome shotgun (WGS) entry which is preliminary data.</text>
</comment>
<dbReference type="Proteomes" id="UP001525566">
    <property type="component" value="Unassembled WGS sequence"/>
</dbReference>
<proteinExistence type="predicted"/>